<comment type="caution">
    <text evidence="2">The sequence shown here is derived from an EMBL/GenBank/DDBJ whole genome shotgun (WGS) entry which is preliminary data.</text>
</comment>
<gene>
    <name evidence="3" type="ORF">T03_16531</name>
    <name evidence="2" type="ORF">T03_8686</name>
</gene>
<proteinExistence type="predicted"/>
<reference evidence="2 4" key="1">
    <citation type="submission" date="2015-01" db="EMBL/GenBank/DDBJ databases">
        <title>Evolution of Trichinella species and genotypes.</title>
        <authorList>
            <person name="Korhonen P.K."/>
            <person name="Edoardo P."/>
            <person name="Giuseppe L.R."/>
            <person name="Gasser R.B."/>
        </authorList>
    </citation>
    <scope>NUCLEOTIDE SEQUENCE [LARGE SCALE GENOMIC DNA]</scope>
    <source>
        <strain evidence="2">ISS120</strain>
    </source>
</reference>
<feature type="compositionally biased region" description="Polar residues" evidence="1">
    <location>
        <begin position="30"/>
        <end position="43"/>
    </location>
</feature>
<name>A0A0V1C607_TRIBR</name>
<feature type="region of interest" description="Disordered" evidence="1">
    <location>
        <begin position="1"/>
        <end position="88"/>
    </location>
</feature>
<keyword evidence="4" id="KW-1185">Reference proteome</keyword>
<dbReference type="AlphaFoldDB" id="A0A0V1C607"/>
<feature type="compositionally biased region" description="Basic and acidic residues" evidence="1">
    <location>
        <begin position="1"/>
        <end position="10"/>
    </location>
</feature>
<evidence type="ECO:0000313" key="4">
    <source>
        <dbReference type="Proteomes" id="UP000054653"/>
    </source>
</evidence>
<feature type="compositionally biased region" description="Basic and acidic residues" evidence="1">
    <location>
        <begin position="49"/>
        <end position="79"/>
    </location>
</feature>
<dbReference type="EMBL" id="JYDI01000432">
    <property type="protein sequence ID" value="KRY45001.1"/>
    <property type="molecule type" value="Genomic_DNA"/>
</dbReference>
<accession>A0A0V1C607</accession>
<dbReference type="Proteomes" id="UP000054653">
    <property type="component" value="Unassembled WGS sequence"/>
</dbReference>
<sequence>MLPTKRELGKRGGRAGSNRTDDTDAEMNLQFDTVGSSFNNDRGSNPIEARNEPARESGSLHRVSEVREPEDVREGDRHRHEFRRPQSQPTPWKIHLIHSNYTVHLPFGRANERLVNLYLKFRLLLQF</sequence>
<evidence type="ECO:0000313" key="3">
    <source>
        <dbReference type="EMBL" id="KRY45001.1"/>
    </source>
</evidence>
<protein>
    <submittedName>
        <fullName evidence="2">Uncharacterized protein</fullName>
    </submittedName>
</protein>
<evidence type="ECO:0000313" key="2">
    <source>
        <dbReference type="EMBL" id="KRY44719.1"/>
    </source>
</evidence>
<dbReference type="EMBL" id="JYDI01000496">
    <property type="protein sequence ID" value="KRY44719.1"/>
    <property type="molecule type" value="Genomic_DNA"/>
</dbReference>
<organism evidence="2 4">
    <name type="scientific">Trichinella britovi</name>
    <name type="common">Parasitic roundworm</name>
    <dbReference type="NCBI Taxonomy" id="45882"/>
    <lineage>
        <taxon>Eukaryota</taxon>
        <taxon>Metazoa</taxon>
        <taxon>Ecdysozoa</taxon>
        <taxon>Nematoda</taxon>
        <taxon>Enoplea</taxon>
        <taxon>Dorylaimia</taxon>
        <taxon>Trichinellida</taxon>
        <taxon>Trichinellidae</taxon>
        <taxon>Trichinella</taxon>
    </lineage>
</organism>
<evidence type="ECO:0000256" key="1">
    <source>
        <dbReference type="SAM" id="MobiDB-lite"/>
    </source>
</evidence>